<name>A0ABW4ZD31_9BACT</name>
<reference evidence="3" key="1">
    <citation type="journal article" date="2019" name="Int. J. Syst. Evol. Microbiol.">
        <title>The Global Catalogue of Microorganisms (GCM) 10K type strain sequencing project: providing services to taxonomists for standard genome sequencing and annotation.</title>
        <authorList>
            <consortium name="The Broad Institute Genomics Platform"/>
            <consortium name="The Broad Institute Genome Sequencing Center for Infectious Disease"/>
            <person name="Wu L."/>
            <person name="Ma J."/>
        </authorList>
    </citation>
    <scope>NUCLEOTIDE SEQUENCE [LARGE SCALE GENOMIC DNA]</scope>
    <source>
        <strain evidence="3">CCUG 57942</strain>
    </source>
</reference>
<dbReference type="RefSeq" id="WP_377088630.1">
    <property type="nucleotide sequence ID" value="NZ_JBHSJL010000014.1"/>
</dbReference>
<dbReference type="InterPro" id="IPR013424">
    <property type="entry name" value="Ice-binding_C"/>
</dbReference>
<evidence type="ECO:0000313" key="2">
    <source>
        <dbReference type="EMBL" id="MFD2159815.1"/>
    </source>
</evidence>
<accession>A0ABW4ZD31</accession>
<dbReference type="EMBL" id="JBHUJB010000053">
    <property type="protein sequence ID" value="MFD2159815.1"/>
    <property type="molecule type" value="Genomic_DNA"/>
</dbReference>
<organism evidence="2 3">
    <name type="scientific">Rubritalea tangerina</name>
    <dbReference type="NCBI Taxonomy" id="430798"/>
    <lineage>
        <taxon>Bacteria</taxon>
        <taxon>Pseudomonadati</taxon>
        <taxon>Verrucomicrobiota</taxon>
        <taxon>Verrucomicrobiia</taxon>
        <taxon>Verrucomicrobiales</taxon>
        <taxon>Rubritaleaceae</taxon>
        <taxon>Rubritalea</taxon>
    </lineage>
</organism>
<gene>
    <name evidence="2" type="ORF">ACFSW8_12980</name>
</gene>
<keyword evidence="3" id="KW-1185">Reference proteome</keyword>
<proteinExistence type="predicted"/>
<comment type="caution">
    <text evidence="2">The sequence shown here is derived from an EMBL/GenBank/DDBJ whole genome shotgun (WGS) entry which is preliminary data.</text>
</comment>
<dbReference type="Proteomes" id="UP001597389">
    <property type="component" value="Unassembled WGS sequence"/>
</dbReference>
<protein>
    <submittedName>
        <fullName evidence="2">PEP-CTERM sorting domain-containing protein</fullName>
    </submittedName>
</protein>
<sequence length="199" mass="20042">MKKVRPQKLEVLRSESKKKGLGLTTTLVALGAFTGAADAALTLHLNPVAKTLYATGTDTGVTGGTSWGAADITWQLLGTPDTYTYTDLSGLFTVSSGAVLSGTQANLFTGPNPSMVLVVNTDASGNAAVTIEGTSSTVSYAGAAAFEAAIEGLAGAAIAYAPANGGSGFSAISVVTVPEPTTTLLLGFGGVVTLLRRRR</sequence>
<evidence type="ECO:0000259" key="1">
    <source>
        <dbReference type="Pfam" id="PF07589"/>
    </source>
</evidence>
<dbReference type="Pfam" id="PF07589">
    <property type="entry name" value="PEP-CTERM"/>
    <property type="match status" value="1"/>
</dbReference>
<evidence type="ECO:0000313" key="3">
    <source>
        <dbReference type="Proteomes" id="UP001597389"/>
    </source>
</evidence>
<dbReference type="NCBIfam" id="TIGR02595">
    <property type="entry name" value="PEP_CTERM"/>
    <property type="match status" value="1"/>
</dbReference>
<feature type="domain" description="Ice-binding protein C-terminal" evidence="1">
    <location>
        <begin position="176"/>
        <end position="199"/>
    </location>
</feature>